<accession>A0A3P6RV98</accession>
<protein>
    <recommendedName>
        <fullName evidence="1">Immunoglobulin I-set domain-containing protein</fullName>
    </recommendedName>
</protein>
<dbReference type="Gene3D" id="2.60.40.10">
    <property type="entry name" value="Immunoglobulins"/>
    <property type="match status" value="1"/>
</dbReference>
<evidence type="ECO:0000313" key="3">
    <source>
        <dbReference type="Proteomes" id="UP000271889"/>
    </source>
</evidence>
<gene>
    <name evidence="2" type="ORF">CGOC_LOCUS4200</name>
</gene>
<sequence>MSWAVEGWHRLIISPITPAHAGTYTAVATNEYGESYTSATLTVQPSTTTKTIVEDMLQEDTYEKLQSEKQVEYDLIIIHEKGEILFQSRNCISMTPFLVFLLCGLTN</sequence>
<dbReference type="InterPro" id="IPR013098">
    <property type="entry name" value="Ig_I-set"/>
</dbReference>
<dbReference type="OrthoDB" id="114660at2759"/>
<dbReference type="InterPro" id="IPR036179">
    <property type="entry name" value="Ig-like_dom_sf"/>
</dbReference>
<evidence type="ECO:0000259" key="1">
    <source>
        <dbReference type="Pfam" id="PF07679"/>
    </source>
</evidence>
<dbReference type="Pfam" id="PF07679">
    <property type="entry name" value="I-set"/>
    <property type="match status" value="1"/>
</dbReference>
<dbReference type="Proteomes" id="UP000271889">
    <property type="component" value="Unassembled WGS sequence"/>
</dbReference>
<feature type="domain" description="Immunoglobulin I-set" evidence="1">
    <location>
        <begin position="7"/>
        <end position="43"/>
    </location>
</feature>
<evidence type="ECO:0000313" key="2">
    <source>
        <dbReference type="EMBL" id="VDK58045.1"/>
    </source>
</evidence>
<name>A0A3P6RV98_CYLGO</name>
<dbReference type="EMBL" id="UYRV01011333">
    <property type="protein sequence ID" value="VDK58045.1"/>
    <property type="molecule type" value="Genomic_DNA"/>
</dbReference>
<dbReference type="AlphaFoldDB" id="A0A3P6RV98"/>
<organism evidence="2 3">
    <name type="scientific">Cylicostephanus goldi</name>
    <name type="common">Nematode worm</name>
    <dbReference type="NCBI Taxonomy" id="71465"/>
    <lineage>
        <taxon>Eukaryota</taxon>
        <taxon>Metazoa</taxon>
        <taxon>Ecdysozoa</taxon>
        <taxon>Nematoda</taxon>
        <taxon>Chromadorea</taxon>
        <taxon>Rhabditida</taxon>
        <taxon>Rhabditina</taxon>
        <taxon>Rhabditomorpha</taxon>
        <taxon>Strongyloidea</taxon>
        <taxon>Strongylidae</taxon>
        <taxon>Cylicostephanus</taxon>
    </lineage>
</organism>
<dbReference type="SUPFAM" id="SSF48726">
    <property type="entry name" value="Immunoglobulin"/>
    <property type="match status" value="1"/>
</dbReference>
<reference evidence="2 3" key="1">
    <citation type="submission" date="2018-11" db="EMBL/GenBank/DDBJ databases">
        <authorList>
            <consortium name="Pathogen Informatics"/>
        </authorList>
    </citation>
    <scope>NUCLEOTIDE SEQUENCE [LARGE SCALE GENOMIC DNA]</scope>
</reference>
<dbReference type="InterPro" id="IPR013783">
    <property type="entry name" value="Ig-like_fold"/>
</dbReference>
<proteinExistence type="predicted"/>
<keyword evidence="3" id="KW-1185">Reference proteome</keyword>